<evidence type="ECO:0000313" key="1">
    <source>
        <dbReference type="EMBL" id="RDY67785.1"/>
    </source>
</evidence>
<dbReference type="EMBL" id="QTJR01000004">
    <property type="protein sequence ID" value="RDY67785.1"/>
    <property type="molecule type" value="Genomic_DNA"/>
</dbReference>
<protein>
    <submittedName>
        <fullName evidence="1">Uncharacterized protein</fullName>
    </submittedName>
</protein>
<name>A0A3D8VEQ3_9GAMM</name>
<organism evidence="1 2">
    <name type="scientific">Lysobacter soli</name>
    <dbReference type="NCBI Taxonomy" id="453783"/>
    <lineage>
        <taxon>Bacteria</taxon>
        <taxon>Pseudomonadati</taxon>
        <taxon>Pseudomonadota</taxon>
        <taxon>Gammaproteobacteria</taxon>
        <taxon>Lysobacterales</taxon>
        <taxon>Lysobacteraceae</taxon>
        <taxon>Lysobacter</taxon>
    </lineage>
</organism>
<evidence type="ECO:0000313" key="2">
    <source>
        <dbReference type="Proteomes" id="UP000256829"/>
    </source>
</evidence>
<dbReference type="AlphaFoldDB" id="A0A3D8VEQ3"/>
<dbReference type="RefSeq" id="WP_115841907.1">
    <property type="nucleotide sequence ID" value="NZ_QTJR01000004.1"/>
</dbReference>
<dbReference type="Proteomes" id="UP000256829">
    <property type="component" value="Unassembled WGS sequence"/>
</dbReference>
<proteinExistence type="predicted"/>
<gene>
    <name evidence="1" type="ORF">DX912_07660</name>
</gene>
<keyword evidence="2" id="KW-1185">Reference proteome</keyword>
<accession>A0A3D8VEQ3</accession>
<reference evidence="1 2" key="1">
    <citation type="submission" date="2018-08" db="EMBL/GenBank/DDBJ databases">
        <title>Lysobacter soli KCTC 22011, whole genome shotgun sequence.</title>
        <authorList>
            <person name="Zhang X."/>
            <person name="Feng G."/>
            <person name="Zhu H."/>
        </authorList>
    </citation>
    <scope>NUCLEOTIDE SEQUENCE [LARGE SCALE GENOMIC DNA]</scope>
    <source>
        <strain evidence="1 2">KCTC 22011</strain>
    </source>
</reference>
<comment type="caution">
    <text evidence="1">The sequence shown here is derived from an EMBL/GenBank/DDBJ whole genome shotgun (WGS) entry which is preliminary data.</text>
</comment>
<sequence length="147" mass="16317">MAIYDTIIWLQSQSNGKLFPAVQFTADTDMATSGWVSLTSVERPEVVVTTFTVDEVQAAGGGEPPYIGVEARVNAILGRHDLRVPWLVSVERDERPAAGVSFQDFLKTYRSPRLLYRDIFTPGSFAEKASTESREQFERGGGMVTRL</sequence>